<organism evidence="4 5">
    <name type="scientific">Lactuca saligna</name>
    <name type="common">Willowleaf lettuce</name>
    <dbReference type="NCBI Taxonomy" id="75948"/>
    <lineage>
        <taxon>Eukaryota</taxon>
        <taxon>Viridiplantae</taxon>
        <taxon>Streptophyta</taxon>
        <taxon>Embryophyta</taxon>
        <taxon>Tracheophyta</taxon>
        <taxon>Spermatophyta</taxon>
        <taxon>Magnoliopsida</taxon>
        <taxon>eudicotyledons</taxon>
        <taxon>Gunneridae</taxon>
        <taxon>Pentapetalae</taxon>
        <taxon>asterids</taxon>
        <taxon>campanulids</taxon>
        <taxon>Asterales</taxon>
        <taxon>Asteraceae</taxon>
        <taxon>Cichorioideae</taxon>
        <taxon>Cichorieae</taxon>
        <taxon>Lactucinae</taxon>
        <taxon>Lactuca</taxon>
    </lineage>
</organism>
<keyword evidence="5" id="KW-1185">Reference proteome</keyword>
<dbReference type="PANTHER" id="PTHR32099:SF30">
    <property type="entry name" value="OS03G0564600 PROTEIN"/>
    <property type="match status" value="1"/>
</dbReference>
<reference evidence="4" key="1">
    <citation type="submission" date="2023-04" db="EMBL/GenBank/DDBJ databases">
        <authorList>
            <person name="Vijverberg K."/>
            <person name="Xiong W."/>
            <person name="Schranz E."/>
        </authorList>
    </citation>
    <scope>NUCLEOTIDE SEQUENCE</scope>
</reference>
<dbReference type="PROSITE" id="PS51473">
    <property type="entry name" value="GNK2"/>
    <property type="match status" value="2"/>
</dbReference>
<feature type="domain" description="Gnk2-homologous" evidence="3">
    <location>
        <begin position="156"/>
        <end position="261"/>
    </location>
</feature>
<evidence type="ECO:0000313" key="4">
    <source>
        <dbReference type="EMBL" id="CAI9260682.1"/>
    </source>
</evidence>
<dbReference type="EMBL" id="OX465086">
    <property type="protein sequence ID" value="CAI9260682.1"/>
    <property type="molecule type" value="Genomic_DNA"/>
</dbReference>
<feature type="domain" description="Gnk2-homologous" evidence="3">
    <location>
        <begin position="50"/>
        <end position="152"/>
    </location>
</feature>
<evidence type="ECO:0000256" key="2">
    <source>
        <dbReference type="ARBA" id="ARBA00022737"/>
    </source>
</evidence>
<keyword evidence="1" id="KW-0732">Signal</keyword>
<keyword evidence="2" id="KW-0677">Repeat</keyword>
<evidence type="ECO:0000313" key="5">
    <source>
        <dbReference type="Proteomes" id="UP001177003"/>
    </source>
</evidence>
<dbReference type="Gene3D" id="3.30.430.20">
    <property type="entry name" value="Gnk2 domain, C-X8-C-X2-C motif"/>
    <property type="match status" value="2"/>
</dbReference>
<protein>
    <recommendedName>
        <fullName evidence="3">Gnk2-homologous domain-containing protein</fullName>
    </recommendedName>
</protein>
<dbReference type="InterPro" id="IPR002902">
    <property type="entry name" value="GNK2"/>
</dbReference>
<gene>
    <name evidence="4" type="ORF">LSALG_LOCUS1509</name>
</gene>
<evidence type="ECO:0000259" key="3">
    <source>
        <dbReference type="PROSITE" id="PS51473"/>
    </source>
</evidence>
<dbReference type="InterPro" id="IPR038408">
    <property type="entry name" value="GNK2_sf"/>
</dbReference>
<dbReference type="Pfam" id="PF01657">
    <property type="entry name" value="Stress-antifung"/>
    <property type="match status" value="2"/>
</dbReference>
<accession>A0AA35VGZ5</accession>
<evidence type="ECO:0000256" key="1">
    <source>
        <dbReference type="ARBA" id="ARBA00022729"/>
    </source>
</evidence>
<proteinExistence type="predicted"/>
<dbReference type="CDD" id="cd23509">
    <property type="entry name" value="Gnk2-like"/>
    <property type="match status" value="2"/>
</dbReference>
<dbReference type="Proteomes" id="UP001177003">
    <property type="component" value="Chromosome 0"/>
</dbReference>
<dbReference type="AlphaFoldDB" id="A0AA35VGZ5"/>
<name>A0AA35VGZ5_LACSI</name>
<sequence>MKGQVDILFNIGFKVGLQWGPCVEQFTPSILRKLSNLKKMVRVVLLTLLFLITLDSCHGKCSNVSSSFNTNFRTLLDLLTKNAPLRNGFYETSVGNKSDQVYGVVQCKANISSSNCANCLKSNTESFDGCPEGRSMATISTFCTLKFSDENFFGVWDNFSSATFGHNGLDNPTVFSKGYLMMQDLASKVPDQPLMYQATDVNVGEDGKRYGLAQCSRDLSKLNCQNCLEDRLVNYRSYVENRTGWEILGISCSMWYSNVSDTYSPGVTALTPSETESHVPSGLPTVTSGGCKSHGRSGILGSVSIGTSIFTALLAIQVFEMLS</sequence>
<dbReference type="PANTHER" id="PTHR32099">
    <property type="entry name" value="CYSTEINE-RICH REPEAT SECRETORY PROTEIN"/>
    <property type="match status" value="1"/>
</dbReference>